<accession>A0A0R3EAV9</accession>
<protein>
    <submittedName>
        <fullName evidence="1">Uncharacterized protein</fullName>
    </submittedName>
</protein>
<dbReference type="OrthoDB" id="8241298at2"/>
<dbReference type="AlphaFoldDB" id="A0A0R3EAV9"/>
<reference evidence="1 2" key="1">
    <citation type="submission" date="2015-09" db="EMBL/GenBank/DDBJ databases">
        <title>Draft Genome Sequence of Bradyrhizobium manausense Strain BR 3351T, a Novel Symbiotic Nitrogen-Fixing Alphaproteobacterium Isolated from Brazilian Amazon Rain Forest.</title>
        <authorList>
            <person name="De Araujo J.L."/>
            <person name="Zilli J.E."/>
        </authorList>
    </citation>
    <scope>NUCLEOTIDE SEQUENCE [LARGE SCALE GENOMIC DNA]</scope>
    <source>
        <strain evidence="1 2">BR3351</strain>
    </source>
</reference>
<keyword evidence="2" id="KW-1185">Reference proteome</keyword>
<gene>
    <name evidence="1" type="ORF">AOQ71_02745</name>
</gene>
<evidence type="ECO:0000313" key="1">
    <source>
        <dbReference type="EMBL" id="KRQ17132.1"/>
    </source>
</evidence>
<name>A0A0R3EAV9_9BRAD</name>
<comment type="caution">
    <text evidence="1">The sequence shown here is derived from an EMBL/GenBank/DDBJ whole genome shotgun (WGS) entry which is preliminary data.</text>
</comment>
<organism evidence="1 2">
    <name type="scientific">Bradyrhizobium manausense</name>
    <dbReference type="NCBI Taxonomy" id="989370"/>
    <lineage>
        <taxon>Bacteria</taxon>
        <taxon>Pseudomonadati</taxon>
        <taxon>Pseudomonadota</taxon>
        <taxon>Alphaproteobacteria</taxon>
        <taxon>Hyphomicrobiales</taxon>
        <taxon>Nitrobacteraceae</taxon>
        <taxon>Bradyrhizobium</taxon>
    </lineage>
</organism>
<evidence type="ECO:0000313" key="2">
    <source>
        <dbReference type="Proteomes" id="UP000051936"/>
    </source>
</evidence>
<dbReference type="STRING" id="989370.AOQ71_02745"/>
<dbReference type="RefSeq" id="WP_057741368.1">
    <property type="nucleotide sequence ID" value="NZ_LJYG01000016.1"/>
</dbReference>
<dbReference type="EMBL" id="LJYG01000016">
    <property type="protein sequence ID" value="KRQ17132.1"/>
    <property type="molecule type" value="Genomic_DNA"/>
</dbReference>
<proteinExistence type="predicted"/>
<dbReference type="Proteomes" id="UP000051936">
    <property type="component" value="Unassembled WGS sequence"/>
</dbReference>
<sequence length="67" mass="7425">MRFWIKCTRFDGGKPYHVNFSLVGGMWRDGDKTILEFVGSGAQTIEVRETPEEILAIHLGTSGASNP</sequence>